<evidence type="ECO:0000313" key="6">
    <source>
        <dbReference type="Proteomes" id="UP001172788"/>
    </source>
</evidence>
<dbReference type="RefSeq" id="WP_301235725.1">
    <property type="nucleotide sequence ID" value="NZ_QAIC01000041.1"/>
</dbReference>
<dbReference type="InterPro" id="IPR035571">
    <property type="entry name" value="UPF0234-like_C"/>
</dbReference>
<dbReference type="CDD" id="cd11740">
    <property type="entry name" value="YajQ_like"/>
    <property type="match status" value="1"/>
</dbReference>
<comment type="similarity">
    <text evidence="2 3">Belongs to the YajQ family.</text>
</comment>
<dbReference type="AlphaFoldDB" id="A0AAW7MQK0"/>
<dbReference type="HAMAP" id="MF_00632">
    <property type="entry name" value="UPF0234"/>
    <property type="match status" value="1"/>
</dbReference>
<comment type="function">
    <text evidence="3">Nucleotide-binding protein.</text>
</comment>
<dbReference type="PANTHER" id="PTHR30476:SF0">
    <property type="entry name" value="UPF0234 PROTEIN YAJQ"/>
    <property type="match status" value="1"/>
</dbReference>
<name>A0AAW7MQK0_9BURK</name>
<sequence>MPSFDVVSEANMIEVKNAIEQANKEISTRFDFKGSDSRIEHKEQELTLFADDNFKLEQVTQVLISKMAKRNVDVRFLDYGKVEKISGDKVKQVVKVKKGVEGDLAKKIVRMIKDSKMKVQASIQGDSVRIAGAKRDDLQSAMALLRKDVTDTPLDFNNFRD</sequence>
<evidence type="ECO:0000256" key="1">
    <source>
        <dbReference type="ARBA" id="ARBA00022741"/>
    </source>
</evidence>
<dbReference type="NCBIfam" id="NF003819">
    <property type="entry name" value="PRK05412.1"/>
    <property type="match status" value="1"/>
</dbReference>
<dbReference type="EMBL" id="QAIC01000041">
    <property type="protein sequence ID" value="MDN4575056.1"/>
    <property type="molecule type" value="Genomic_DNA"/>
</dbReference>
<comment type="caution">
    <text evidence="4">The sequence shown here is derived from an EMBL/GenBank/DDBJ whole genome shotgun (WGS) entry which is preliminary data.</text>
</comment>
<dbReference type="Proteomes" id="UP001172791">
    <property type="component" value="Unassembled WGS sequence"/>
</dbReference>
<dbReference type="Proteomes" id="UP001172788">
    <property type="component" value="Unassembled WGS sequence"/>
</dbReference>
<protein>
    <recommendedName>
        <fullName evidence="3">Nucleotide-binding protein DBA34_17570</fullName>
    </recommendedName>
</protein>
<proteinExistence type="inferred from homology"/>
<gene>
    <name evidence="4" type="ORF">DBA34_17570</name>
    <name evidence="5" type="ORF">DBB29_13480</name>
</gene>
<evidence type="ECO:0000313" key="7">
    <source>
        <dbReference type="Proteomes" id="UP001172791"/>
    </source>
</evidence>
<keyword evidence="1 3" id="KW-0547">Nucleotide-binding</keyword>
<dbReference type="Gene3D" id="3.30.70.990">
    <property type="entry name" value="YajQ-like, domain 2"/>
    <property type="match status" value="1"/>
</dbReference>
<keyword evidence="6" id="KW-1185">Reference proteome</keyword>
<evidence type="ECO:0000256" key="2">
    <source>
        <dbReference type="ARBA" id="ARBA00093450"/>
    </source>
</evidence>
<dbReference type="EMBL" id="QAID01000042">
    <property type="protein sequence ID" value="MDN4579126.1"/>
    <property type="molecule type" value="Genomic_DNA"/>
</dbReference>
<accession>A0AAW7MQK0</accession>
<dbReference type="PANTHER" id="PTHR30476">
    <property type="entry name" value="UPF0234 PROTEIN YAJQ"/>
    <property type="match status" value="1"/>
</dbReference>
<reference evidence="4" key="1">
    <citation type="submission" date="2018-04" db="EMBL/GenBank/DDBJ databases">
        <authorList>
            <person name="Jy Z."/>
        </authorList>
    </citation>
    <scope>NUCLEOTIDE SEQUENCE</scope>
    <source>
        <strain evidence="5">AS13</strain>
        <strain evidence="4">LA18</strain>
    </source>
</reference>
<dbReference type="Pfam" id="PF04461">
    <property type="entry name" value="YajQ"/>
    <property type="match status" value="1"/>
</dbReference>
<evidence type="ECO:0000256" key="3">
    <source>
        <dbReference type="HAMAP-Rule" id="MF_00632"/>
    </source>
</evidence>
<dbReference type="InterPro" id="IPR036183">
    <property type="entry name" value="YajQ-like_sf"/>
</dbReference>
<dbReference type="GO" id="GO:0005829">
    <property type="term" value="C:cytosol"/>
    <property type="evidence" value="ECO:0007669"/>
    <property type="project" value="TreeGrafter"/>
</dbReference>
<dbReference type="GO" id="GO:0000166">
    <property type="term" value="F:nucleotide binding"/>
    <property type="evidence" value="ECO:0007669"/>
    <property type="project" value="UniProtKB-UniRule"/>
</dbReference>
<dbReference type="Gene3D" id="3.30.70.860">
    <property type="match status" value="1"/>
</dbReference>
<dbReference type="InterPro" id="IPR035570">
    <property type="entry name" value="UPF0234_N"/>
</dbReference>
<evidence type="ECO:0000313" key="4">
    <source>
        <dbReference type="EMBL" id="MDN4575056.1"/>
    </source>
</evidence>
<dbReference type="SUPFAM" id="SSF89963">
    <property type="entry name" value="YajQ-like"/>
    <property type="match status" value="2"/>
</dbReference>
<dbReference type="InterPro" id="IPR007551">
    <property type="entry name" value="YajQ/Smlt4090-like"/>
</dbReference>
<organism evidence="4 7">
    <name type="scientific">Pandoraea cepalis</name>
    <dbReference type="NCBI Taxonomy" id="2508294"/>
    <lineage>
        <taxon>Bacteria</taxon>
        <taxon>Pseudomonadati</taxon>
        <taxon>Pseudomonadota</taxon>
        <taxon>Betaproteobacteria</taxon>
        <taxon>Burkholderiales</taxon>
        <taxon>Burkholderiaceae</taxon>
        <taxon>Pandoraea</taxon>
    </lineage>
</organism>
<evidence type="ECO:0000313" key="5">
    <source>
        <dbReference type="EMBL" id="MDN4579126.1"/>
    </source>
</evidence>